<dbReference type="SMART" id="SM00220">
    <property type="entry name" value="S_TKc"/>
    <property type="match status" value="1"/>
</dbReference>
<sequence>MGCVNSRVDVETDGHQYRMKRKIASGGFSQIFLAEDVESGEKVAIKKIVCHGPSEAERVRREIGFLLRFAKRSEHILSLLAVAEEQSVASSFFNFALLFPYCKIGSLNDELVQRSQTNDYMSQQRVLFLFRQICCAIEVLHSDRPPIAHRDLKPANLMFSDPQTLQLIDFGSATECPLRILDARDSRRILDEAAELCTMPYRAPELFTCEIGAVISESVDIWSLGCVLFALCYFRSPFDGVHERGDSVALAIQSAKINFDTAVPVDRHIAQLIQSMVLIGPSERPHISQIKKRVDQMQTLDEMKDNE</sequence>
<keyword evidence="2" id="KW-0723">Serine/threonine-protein kinase</keyword>
<evidence type="ECO:0000256" key="5">
    <source>
        <dbReference type="ARBA" id="ARBA00022777"/>
    </source>
</evidence>
<name>A0ABD2LLM2_9BILA</name>
<comment type="caution">
    <text evidence="10">The sequence shown here is derived from an EMBL/GenBank/DDBJ whole genome shotgun (WGS) entry which is preliminary data.</text>
</comment>
<dbReference type="PROSITE" id="PS50011">
    <property type="entry name" value="PROTEIN_KINASE_DOM"/>
    <property type="match status" value="1"/>
</dbReference>
<dbReference type="PROSITE" id="PS00108">
    <property type="entry name" value="PROTEIN_KINASE_ST"/>
    <property type="match status" value="1"/>
</dbReference>
<dbReference type="Proteomes" id="UP001620626">
    <property type="component" value="Unassembled WGS sequence"/>
</dbReference>
<evidence type="ECO:0000313" key="10">
    <source>
        <dbReference type="EMBL" id="KAL3116122.1"/>
    </source>
</evidence>
<protein>
    <recommendedName>
        <fullName evidence="1">non-specific serine/threonine protein kinase</fullName>
        <ecNumber evidence="1">2.7.11.1</ecNumber>
    </recommendedName>
</protein>
<evidence type="ECO:0000256" key="7">
    <source>
        <dbReference type="ARBA" id="ARBA00047899"/>
    </source>
</evidence>
<dbReference type="InterPro" id="IPR011009">
    <property type="entry name" value="Kinase-like_dom_sf"/>
</dbReference>
<dbReference type="InterPro" id="IPR052239">
    <property type="entry name" value="Ser/Thr-specific_kinases"/>
</dbReference>
<dbReference type="AlphaFoldDB" id="A0ABD2LLM2"/>
<accession>A0ABD2LLM2</accession>
<evidence type="ECO:0000256" key="1">
    <source>
        <dbReference type="ARBA" id="ARBA00012513"/>
    </source>
</evidence>
<dbReference type="GO" id="GO:0004674">
    <property type="term" value="F:protein serine/threonine kinase activity"/>
    <property type="evidence" value="ECO:0007669"/>
    <property type="project" value="UniProtKB-KW"/>
</dbReference>
<organism evidence="10 11">
    <name type="scientific">Heterodera trifolii</name>
    <dbReference type="NCBI Taxonomy" id="157864"/>
    <lineage>
        <taxon>Eukaryota</taxon>
        <taxon>Metazoa</taxon>
        <taxon>Ecdysozoa</taxon>
        <taxon>Nematoda</taxon>
        <taxon>Chromadorea</taxon>
        <taxon>Rhabditida</taxon>
        <taxon>Tylenchina</taxon>
        <taxon>Tylenchomorpha</taxon>
        <taxon>Tylenchoidea</taxon>
        <taxon>Heteroderidae</taxon>
        <taxon>Heteroderinae</taxon>
        <taxon>Heterodera</taxon>
    </lineage>
</organism>
<keyword evidence="11" id="KW-1185">Reference proteome</keyword>
<dbReference type="EMBL" id="JBICBT010000362">
    <property type="protein sequence ID" value="KAL3116122.1"/>
    <property type="molecule type" value="Genomic_DNA"/>
</dbReference>
<evidence type="ECO:0000256" key="3">
    <source>
        <dbReference type="ARBA" id="ARBA00022679"/>
    </source>
</evidence>
<dbReference type="PANTHER" id="PTHR45998">
    <property type="entry name" value="SERINE/THREONINE-PROTEIN KINASE 16"/>
    <property type="match status" value="1"/>
</dbReference>
<dbReference type="InterPro" id="IPR000719">
    <property type="entry name" value="Prot_kinase_dom"/>
</dbReference>
<keyword evidence="6" id="KW-0067">ATP-binding</keyword>
<evidence type="ECO:0000313" key="11">
    <source>
        <dbReference type="Proteomes" id="UP001620626"/>
    </source>
</evidence>
<comment type="catalytic activity">
    <reaction evidence="7">
        <text>L-threonyl-[protein] + ATP = O-phospho-L-threonyl-[protein] + ADP + H(+)</text>
        <dbReference type="Rhea" id="RHEA:46608"/>
        <dbReference type="Rhea" id="RHEA-COMP:11060"/>
        <dbReference type="Rhea" id="RHEA-COMP:11605"/>
        <dbReference type="ChEBI" id="CHEBI:15378"/>
        <dbReference type="ChEBI" id="CHEBI:30013"/>
        <dbReference type="ChEBI" id="CHEBI:30616"/>
        <dbReference type="ChEBI" id="CHEBI:61977"/>
        <dbReference type="ChEBI" id="CHEBI:456216"/>
        <dbReference type="EC" id="2.7.11.1"/>
    </reaction>
</comment>
<keyword evidence="5" id="KW-0418">Kinase</keyword>
<comment type="catalytic activity">
    <reaction evidence="8">
        <text>L-seryl-[protein] + ATP = O-phospho-L-seryl-[protein] + ADP + H(+)</text>
        <dbReference type="Rhea" id="RHEA:17989"/>
        <dbReference type="Rhea" id="RHEA-COMP:9863"/>
        <dbReference type="Rhea" id="RHEA-COMP:11604"/>
        <dbReference type="ChEBI" id="CHEBI:15378"/>
        <dbReference type="ChEBI" id="CHEBI:29999"/>
        <dbReference type="ChEBI" id="CHEBI:30616"/>
        <dbReference type="ChEBI" id="CHEBI:83421"/>
        <dbReference type="ChEBI" id="CHEBI:456216"/>
        <dbReference type="EC" id="2.7.11.1"/>
    </reaction>
</comment>
<dbReference type="InterPro" id="IPR008271">
    <property type="entry name" value="Ser/Thr_kinase_AS"/>
</dbReference>
<evidence type="ECO:0000256" key="2">
    <source>
        <dbReference type="ARBA" id="ARBA00022527"/>
    </source>
</evidence>
<dbReference type="PANTHER" id="PTHR45998:SF2">
    <property type="entry name" value="SERINE_THREONINE-PROTEIN KINASE 16"/>
    <property type="match status" value="1"/>
</dbReference>
<reference evidence="10 11" key="1">
    <citation type="submission" date="2024-10" db="EMBL/GenBank/DDBJ databases">
        <authorList>
            <person name="Kim D."/>
        </authorList>
    </citation>
    <scope>NUCLEOTIDE SEQUENCE [LARGE SCALE GENOMIC DNA]</scope>
    <source>
        <strain evidence="10">BH-2024</strain>
    </source>
</reference>
<proteinExistence type="predicted"/>
<evidence type="ECO:0000259" key="9">
    <source>
        <dbReference type="PROSITE" id="PS50011"/>
    </source>
</evidence>
<dbReference type="GO" id="GO:0005524">
    <property type="term" value="F:ATP binding"/>
    <property type="evidence" value="ECO:0007669"/>
    <property type="project" value="UniProtKB-KW"/>
</dbReference>
<dbReference type="Gene3D" id="1.10.510.10">
    <property type="entry name" value="Transferase(Phosphotransferase) domain 1"/>
    <property type="match status" value="1"/>
</dbReference>
<evidence type="ECO:0000256" key="6">
    <source>
        <dbReference type="ARBA" id="ARBA00022840"/>
    </source>
</evidence>
<gene>
    <name evidence="10" type="ORF">niasHT_007422</name>
</gene>
<dbReference type="Pfam" id="PF00069">
    <property type="entry name" value="Pkinase"/>
    <property type="match status" value="1"/>
</dbReference>
<feature type="domain" description="Protein kinase" evidence="9">
    <location>
        <begin position="17"/>
        <end position="300"/>
    </location>
</feature>
<evidence type="ECO:0000256" key="8">
    <source>
        <dbReference type="ARBA" id="ARBA00048679"/>
    </source>
</evidence>
<keyword evidence="3" id="KW-0808">Transferase</keyword>
<evidence type="ECO:0000256" key="4">
    <source>
        <dbReference type="ARBA" id="ARBA00022741"/>
    </source>
</evidence>
<keyword evidence="4" id="KW-0547">Nucleotide-binding</keyword>
<dbReference type="EC" id="2.7.11.1" evidence="1"/>
<dbReference type="SUPFAM" id="SSF56112">
    <property type="entry name" value="Protein kinase-like (PK-like)"/>
    <property type="match status" value="1"/>
</dbReference>